<evidence type="ECO:0000259" key="3">
    <source>
        <dbReference type="Pfam" id="PF00561"/>
    </source>
</evidence>
<name>A0ABU2HAB1_9ACTN</name>
<comment type="similarity">
    <text evidence="1">Belongs to the short-chain dehydrogenases/reductases (SDR) family.</text>
</comment>
<dbReference type="Pfam" id="PF00106">
    <property type="entry name" value="adh_short"/>
    <property type="match status" value="1"/>
</dbReference>
<keyword evidence="5" id="KW-1185">Reference proteome</keyword>
<dbReference type="InterPro" id="IPR020904">
    <property type="entry name" value="Sc_DH/Rdtase_CS"/>
</dbReference>
<dbReference type="RefSeq" id="WP_310913344.1">
    <property type="nucleotide sequence ID" value="NZ_JAVLVT010000008.1"/>
</dbReference>
<evidence type="ECO:0000313" key="5">
    <source>
        <dbReference type="Proteomes" id="UP001250214"/>
    </source>
</evidence>
<evidence type="ECO:0000256" key="1">
    <source>
        <dbReference type="ARBA" id="ARBA00006484"/>
    </source>
</evidence>
<dbReference type="PRINTS" id="PR00080">
    <property type="entry name" value="SDRFAMILY"/>
</dbReference>
<accession>A0ABU2HAB1</accession>
<evidence type="ECO:0000256" key="2">
    <source>
        <dbReference type="ARBA" id="ARBA00023002"/>
    </source>
</evidence>
<dbReference type="CDD" id="cd05233">
    <property type="entry name" value="SDR_c"/>
    <property type="match status" value="1"/>
</dbReference>
<dbReference type="InterPro" id="IPR036291">
    <property type="entry name" value="NAD(P)-bd_dom_sf"/>
</dbReference>
<dbReference type="InterPro" id="IPR029058">
    <property type="entry name" value="AB_hydrolase_fold"/>
</dbReference>
<dbReference type="SUPFAM" id="SSF51735">
    <property type="entry name" value="NAD(P)-binding Rossmann-fold domains"/>
    <property type="match status" value="1"/>
</dbReference>
<protein>
    <submittedName>
        <fullName evidence="4">SDR family oxidoreductase</fullName>
    </submittedName>
</protein>
<dbReference type="PANTHER" id="PTHR43391:SF12">
    <property type="entry name" value="OXIDOREDUCTASE EPHD-RELATED"/>
    <property type="match status" value="1"/>
</dbReference>
<dbReference type="EMBL" id="JAVLVT010000008">
    <property type="protein sequence ID" value="MDS1271785.1"/>
    <property type="molecule type" value="Genomic_DNA"/>
</dbReference>
<organism evidence="4 5">
    <name type="scientific">Lipingzhangella rawalii</name>
    <dbReference type="NCBI Taxonomy" id="2055835"/>
    <lineage>
        <taxon>Bacteria</taxon>
        <taxon>Bacillati</taxon>
        <taxon>Actinomycetota</taxon>
        <taxon>Actinomycetes</taxon>
        <taxon>Streptosporangiales</taxon>
        <taxon>Nocardiopsidaceae</taxon>
        <taxon>Lipingzhangella</taxon>
    </lineage>
</organism>
<gene>
    <name evidence="4" type="ORF">RIF23_15935</name>
</gene>
<dbReference type="NCBIfam" id="NF004514">
    <property type="entry name" value="PRK05855.1"/>
    <property type="match status" value="1"/>
</dbReference>
<dbReference type="Pfam" id="PF00561">
    <property type="entry name" value="Abhydrolase_1"/>
    <property type="match status" value="1"/>
</dbReference>
<feature type="domain" description="AB hydrolase-1" evidence="3">
    <location>
        <begin position="26"/>
        <end position="135"/>
    </location>
</feature>
<comment type="caution">
    <text evidence="4">The sequence shown here is derived from an EMBL/GenBank/DDBJ whole genome shotgun (WGS) entry which is preliminary data.</text>
</comment>
<dbReference type="SUPFAM" id="SSF53474">
    <property type="entry name" value="alpha/beta-Hydrolases"/>
    <property type="match status" value="1"/>
</dbReference>
<dbReference type="Proteomes" id="UP001250214">
    <property type="component" value="Unassembled WGS sequence"/>
</dbReference>
<dbReference type="Gene3D" id="3.40.50.720">
    <property type="entry name" value="NAD(P)-binding Rossmann-like Domain"/>
    <property type="match status" value="1"/>
</dbReference>
<dbReference type="Gene3D" id="3.40.50.1820">
    <property type="entry name" value="alpha/beta hydrolase"/>
    <property type="match status" value="1"/>
</dbReference>
<dbReference type="PRINTS" id="PR00081">
    <property type="entry name" value="GDHRDH"/>
</dbReference>
<dbReference type="PROSITE" id="PS00061">
    <property type="entry name" value="ADH_SHORT"/>
    <property type="match status" value="1"/>
</dbReference>
<keyword evidence="2" id="KW-0560">Oxidoreductase</keyword>
<sequence length="575" mass="62065">MSAPQRVHTADGLRLAVYSHGTPTAPTVLCVHGYPDNSAVWDHVLPHLRENYHVVTYDVRGAGRSPAPKDRSGYRLDRLADDLARVAAAVSPHQPVHLLAHDWGAIQAWHAITDDTHAPHFASLTSISGPCLDHAAHWMRSGALRGARQAVRSSYIGFFQTPMLPELSWLSGAGGLVLAGLDRITEPRRHRRRTHRELRDHLNGLNLYRENMGQRMARPGQRHTDHPVQVLAPTREIFMTEGTQASAAHWAPNFRFHRVDGAHWLPRSRPDVVARRVDELIREVTTATPTTASSPARSPRRTAGPFAGQLAVVTGAGSGIGRATAFELAERGARVVAVDRDREAALRTAELATLLGPSAGACQVDVADGQAMEQLANQVRDEYGTPDIVINNAGIGVAGAFLDTTTTDWQRVLDVNLWGVIHGCRAFAPLLVAGGGGRIVNTASAAAFLPSRAYPAYATTKAAVLMLSRCLRAELADHGVRVTAVCPGLINTGIIANTHFTAAHGDRSTAVRERLTRLYQRRGYSPERAARRIVNAIDRGPELLPVTGEAHAGLLLSRLAPGVLRAGARLSPPVS</sequence>
<dbReference type="PANTHER" id="PTHR43391">
    <property type="entry name" value="RETINOL DEHYDROGENASE-RELATED"/>
    <property type="match status" value="1"/>
</dbReference>
<reference evidence="5" key="1">
    <citation type="submission" date="2023-07" db="EMBL/GenBank/DDBJ databases">
        <title>Novel species in the genus Lipingzhangella isolated from Sambhar Salt Lake.</title>
        <authorList>
            <person name="Jiya N."/>
            <person name="Kajale S."/>
            <person name="Sharma A."/>
        </authorList>
    </citation>
    <scope>NUCLEOTIDE SEQUENCE [LARGE SCALE GENOMIC DNA]</scope>
    <source>
        <strain evidence="5">LS1_29</strain>
    </source>
</reference>
<dbReference type="InterPro" id="IPR000073">
    <property type="entry name" value="AB_hydrolase_1"/>
</dbReference>
<proteinExistence type="inferred from homology"/>
<evidence type="ECO:0000313" key="4">
    <source>
        <dbReference type="EMBL" id="MDS1271785.1"/>
    </source>
</evidence>
<dbReference type="InterPro" id="IPR002347">
    <property type="entry name" value="SDR_fam"/>
</dbReference>